<feature type="domain" description="Phasin" evidence="1">
    <location>
        <begin position="28"/>
        <end position="126"/>
    </location>
</feature>
<dbReference type="KEGG" id="phr:C6569_12365"/>
<organism evidence="2 3">
    <name type="scientific">Phreatobacter cathodiphilus</name>
    <dbReference type="NCBI Taxonomy" id="1868589"/>
    <lineage>
        <taxon>Bacteria</taxon>
        <taxon>Pseudomonadati</taxon>
        <taxon>Pseudomonadota</taxon>
        <taxon>Alphaproteobacteria</taxon>
        <taxon>Hyphomicrobiales</taxon>
        <taxon>Phreatobacteraceae</taxon>
        <taxon>Phreatobacter</taxon>
    </lineage>
</organism>
<dbReference type="InterPro" id="IPR010127">
    <property type="entry name" value="Phasin_subfam-1"/>
</dbReference>
<reference evidence="2 3" key="1">
    <citation type="submission" date="2018-03" db="EMBL/GenBank/DDBJ databases">
        <title>Genome sequencing of Phreatobacter sp.</title>
        <authorList>
            <person name="Kim S.-J."/>
            <person name="Heo J."/>
            <person name="Kwon S.-W."/>
        </authorList>
    </citation>
    <scope>NUCLEOTIDE SEQUENCE [LARGE SCALE GENOMIC DNA]</scope>
    <source>
        <strain evidence="2 3">S-12</strain>
    </source>
</reference>
<accession>A0A2S0NCP4</accession>
<name>A0A2S0NCP4_9HYPH</name>
<proteinExistence type="predicted"/>
<keyword evidence="3" id="KW-1185">Reference proteome</keyword>
<evidence type="ECO:0000313" key="2">
    <source>
        <dbReference type="EMBL" id="AVO45797.1"/>
    </source>
</evidence>
<evidence type="ECO:0000313" key="3">
    <source>
        <dbReference type="Proteomes" id="UP000237889"/>
    </source>
</evidence>
<dbReference type="OrthoDB" id="7857244at2"/>
<dbReference type="InterPro" id="IPR018968">
    <property type="entry name" value="Phasin"/>
</dbReference>
<sequence length="140" mass="15495">MTQTPQALLDMFRKLGEDMKVPAVDMDKIVEHHRKNLEALAASGKAAAEGATAIAAKQKEIVEAAVKEIQAAAENFKLPGSAQEMMAAQSEFAKRAMEAAVRNTRDMAELMQKSNAEAVRVIQDRMKESFEEIRQSFSRK</sequence>
<gene>
    <name evidence="2" type="ORF">C6569_12365</name>
</gene>
<dbReference type="AlphaFoldDB" id="A0A2S0NCP4"/>
<dbReference type="Proteomes" id="UP000237889">
    <property type="component" value="Chromosome"/>
</dbReference>
<evidence type="ECO:0000259" key="1">
    <source>
        <dbReference type="Pfam" id="PF09361"/>
    </source>
</evidence>
<dbReference type="Pfam" id="PF09361">
    <property type="entry name" value="Phasin_2"/>
    <property type="match status" value="1"/>
</dbReference>
<protein>
    <submittedName>
        <fullName evidence="2">Phasin family protein</fullName>
    </submittedName>
</protein>
<dbReference type="RefSeq" id="WP_106749138.1">
    <property type="nucleotide sequence ID" value="NZ_CP027668.1"/>
</dbReference>
<dbReference type="EMBL" id="CP027668">
    <property type="protein sequence ID" value="AVO45797.1"/>
    <property type="molecule type" value="Genomic_DNA"/>
</dbReference>
<dbReference type="NCBIfam" id="TIGR01841">
    <property type="entry name" value="phasin"/>
    <property type="match status" value="1"/>
</dbReference>